<accession>A0ACC2U245</accession>
<dbReference type="EMBL" id="QTSX02001520">
    <property type="protein sequence ID" value="KAJ9080820.1"/>
    <property type="molecule type" value="Genomic_DNA"/>
</dbReference>
<sequence>MDLLDDLAVGCVGQHFDMYTLDAGVWYTATPCPITHLGKKNLMANSPLTSPRGLLLPRTFQSTLRLLLPVWRTIPPQYGVLARGFSDYFQVSGCLKLTSKDLSPAQLAVIACKYLSPTNLKSVPNHSQLVKFVINRRQASNPLAKSTTIIKDLFLTDSLKKLRMINTATTWLCDGTFSTYSAIFNRLWVLYGQFSAQAIPTSLQDFLGCSKLPSYQQALPPTHTTRVNPSSPEKDGSAQAAEQLAHVRTLGTKIIIMDFELDQFRAFGATFNGEIQGCFFHFRQALIKHLKSKKGLFEKYLNDGPPGECYIKKHSTIFKGYLDYFEQQWVGKKVTVWRGKSGATAPWNCQSACVKGELKTNSSLEEEQARNLSKFCDLANRVAPKKRKSKEQDYQEDMQKVVKKKYKVVEIKKYLEDVATALAGGFN</sequence>
<name>A0ACC2U245_9FUNG</name>
<keyword evidence="2" id="KW-1185">Reference proteome</keyword>
<evidence type="ECO:0000313" key="1">
    <source>
        <dbReference type="EMBL" id="KAJ9080820.1"/>
    </source>
</evidence>
<evidence type="ECO:0000313" key="2">
    <source>
        <dbReference type="Proteomes" id="UP001165960"/>
    </source>
</evidence>
<dbReference type="Proteomes" id="UP001165960">
    <property type="component" value="Unassembled WGS sequence"/>
</dbReference>
<gene>
    <name evidence="1" type="ORF">DSO57_1020945</name>
</gene>
<organism evidence="1 2">
    <name type="scientific">Entomophthora muscae</name>
    <dbReference type="NCBI Taxonomy" id="34485"/>
    <lineage>
        <taxon>Eukaryota</taxon>
        <taxon>Fungi</taxon>
        <taxon>Fungi incertae sedis</taxon>
        <taxon>Zoopagomycota</taxon>
        <taxon>Entomophthoromycotina</taxon>
        <taxon>Entomophthoromycetes</taxon>
        <taxon>Entomophthorales</taxon>
        <taxon>Entomophthoraceae</taxon>
        <taxon>Entomophthora</taxon>
    </lineage>
</organism>
<reference evidence="1" key="1">
    <citation type="submission" date="2022-04" db="EMBL/GenBank/DDBJ databases">
        <title>Genome of the entomopathogenic fungus Entomophthora muscae.</title>
        <authorList>
            <person name="Elya C."/>
            <person name="Lovett B.R."/>
            <person name="Lee E."/>
            <person name="Macias A.M."/>
            <person name="Hajek A.E."/>
            <person name="De Bivort B.L."/>
            <person name="Kasson M.T."/>
            <person name="De Fine Licht H.H."/>
            <person name="Stajich J.E."/>
        </authorList>
    </citation>
    <scope>NUCLEOTIDE SEQUENCE</scope>
    <source>
        <strain evidence="1">Berkeley</strain>
    </source>
</reference>
<protein>
    <submittedName>
        <fullName evidence="1">Uncharacterized protein</fullName>
    </submittedName>
</protein>
<proteinExistence type="predicted"/>
<comment type="caution">
    <text evidence="1">The sequence shown here is derived from an EMBL/GenBank/DDBJ whole genome shotgun (WGS) entry which is preliminary data.</text>
</comment>